<proteinExistence type="predicted"/>
<organism evidence="2 3">
    <name type="scientific">Steinernema carpocapsae</name>
    <name type="common">Entomopathogenic nematode</name>
    <dbReference type="NCBI Taxonomy" id="34508"/>
    <lineage>
        <taxon>Eukaryota</taxon>
        <taxon>Metazoa</taxon>
        <taxon>Ecdysozoa</taxon>
        <taxon>Nematoda</taxon>
        <taxon>Chromadorea</taxon>
        <taxon>Rhabditida</taxon>
        <taxon>Tylenchina</taxon>
        <taxon>Panagrolaimomorpha</taxon>
        <taxon>Strongyloidoidea</taxon>
        <taxon>Steinernematidae</taxon>
        <taxon>Steinernema</taxon>
    </lineage>
</organism>
<protein>
    <submittedName>
        <fullName evidence="2">Uncharacterized protein</fullName>
    </submittedName>
</protein>
<dbReference type="PANTHER" id="PTHR47331">
    <property type="entry name" value="PHD-TYPE DOMAIN-CONTAINING PROTEIN"/>
    <property type="match status" value="1"/>
</dbReference>
<feature type="region of interest" description="Disordered" evidence="1">
    <location>
        <begin position="331"/>
        <end position="358"/>
    </location>
</feature>
<feature type="region of interest" description="Disordered" evidence="1">
    <location>
        <begin position="447"/>
        <end position="483"/>
    </location>
</feature>
<sequence>MTNGSALTSAAKSRLTRATNKLIEALKESDNLVATPPAYPDDPRELTTFMFKLELEIAEARVSVAQRMEFVVTAMNQYTEEFGNLEDADQTTDAAKYEEMVTKQADVYEKAEDRLLELLRLKTAASIQKSLSVTSPSNSTTPAVTNFNQFKPNQPMLPSMPLPRFSGNLWEFNGFKQLFQTQVSTKCHDDLERFHYLLACLEGKPKRLMSGYQPIGSNFQLAMDLLERRYGNTTSVDEQLMDKLTDLKAKSNQLSDQRNLLDELFIVTNQLETLKVSLDSKMIQKLLREKFSSKLQHKILVKQDEAMLGQQRAWSCQDMLRAIDEIVNKEETSLKHEPRNSEAQNYPIKSSKPSFKPPEPKSIKPCVYCDAKNHGSEFCEKVPSVEDRKAVLEREKRCFICTFPNHTMLSAAVTGNADIARRITIPASATCSRQHRILRRRADLLLNPMGNQSRKTTKKPRCLQSKSLQTNGRKSRLRAVLTP</sequence>
<evidence type="ECO:0000256" key="1">
    <source>
        <dbReference type="SAM" id="MobiDB-lite"/>
    </source>
</evidence>
<reference evidence="2 3" key="1">
    <citation type="journal article" date="2015" name="Genome Biol.">
        <title>Comparative genomics of Steinernema reveals deeply conserved gene regulatory networks.</title>
        <authorList>
            <person name="Dillman A.R."/>
            <person name="Macchietto M."/>
            <person name="Porter C.F."/>
            <person name="Rogers A."/>
            <person name="Williams B."/>
            <person name="Antoshechkin I."/>
            <person name="Lee M.M."/>
            <person name="Goodwin Z."/>
            <person name="Lu X."/>
            <person name="Lewis E.E."/>
            <person name="Goodrich-Blair H."/>
            <person name="Stock S.P."/>
            <person name="Adams B.J."/>
            <person name="Sternberg P.W."/>
            <person name="Mortazavi A."/>
        </authorList>
    </citation>
    <scope>NUCLEOTIDE SEQUENCE [LARGE SCALE GENOMIC DNA]</scope>
    <source>
        <strain evidence="2 3">ALL</strain>
    </source>
</reference>
<feature type="compositionally biased region" description="Basic and acidic residues" evidence="1">
    <location>
        <begin position="331"/>
        <end position="340"/>
    </location>
</feature>
<dbReference type="InterPro" id="IPR005312">
    <property type="entry name" value="DUF1759"/>
</dbReference>
<gene>
    <name evidence="2" type="ORF">L596_000965</name>
</gene>
<dbReference type="PANTHER" id="PTHR47331:SF5">
    <property type="entry name" value="RIBONUCLEASE H"/>
    <property type="match status" value="1"/>
</dbReference>
<reference evidence="2 3" key="2">
    <citation type="journal article" date="2019" name="G3 (Bethesda)">
        <title>Hybrid Assembly of the Genome of the Entomopathogenic Nematode Steinernema carpocapsae Identifies the X-Chromosome.</title>
        <authorList>
            <person name="Serra L."/>
            <person name="Macchietto M."/>
            <person name="Macias-Munoz A."/>
            <person name="McGill C.J."/>
            <person name="Rodriguez I.M."/>
            <person name="Rodriguez B."/>
            <person name="Murad R."/>
            <person name="Mortazavi A."/>
        </authorList>
    </citation>
    <scope>NUCLEOTIDE SEQUENCE [LARGE SCALE GENOMIC DNA]</scope>
    <source>
        <strain evidence="2 3">ALL</strain>
    </source>
</reference>
<dbReference type="Pfam" id="PF03564">
    <property type="entry name" value="DUF1759"/>
    <property type="match status" value="1"/>
</dbReference>
<comment type="caution">
    <text evidence="2">The sequence shown here is derived from an EMBL/GenBank/DDBJ whole genome shotgun (WGS) entry which is preliminary data.</text>
</comment>
<evidence type="ECO:0000313" key="2">
    <source>
        <dbReference type="EMBL" id="TMS33198.1"/>
    </source>
</evidence>
<accession>A0A4U8UNW2</accession>
<dbReference type="EMBL" id="AZBU02000001">
    <property type="protein sequence ID" value="TMS33198.1"/>
    <property type="molecule type" value="Genomic_DNA"/>
</dbReference>
<name>A0A4U8UNW2_STECR</name>
<dbReference type="AlphaFoldDB" id="A0A4U8UNW2"/>
<keyword evidence="3" id="KW-1185">Reference proteome</keyword>
<dbReference type="OrthoDB" id="5864015at2759"/>
<evidence type="ECO:0000313" key="3">
    <source>
        <dbReference type="Proteomes" id="UP000298663"/>
    </source>
</evidence>
<dbReference type="Proteomes" id="UP000298663">
    <property type="component" value="Unassembled WGS sequence"/>
</dbReference>
<dbReference type="STRING" id="34508.A0A4U8UNW2"/>